<feature type="domain" description="Reverse transcriptase Ty1/copia-type" evidence="2">
    <location>
        <begin position="244"/>
        <end position="297"/>
    </location>
</feature>
<dbReference type="EMBL" id="JACGWJ010000004">
    <property type="protein sequence ID" value="KAL0423307.1"/>
    <property type="molecule type" value="Genomic_DNA"/>
</dbReference>
<dbReference type="Pfam" id="PF07727">
    <property type="entry name" value="RVT_2"/>
    <property type="match status" value="2"/>
</dbReference>
<feature type="domain" description="Reverse transcriptase Ty1/copia-type" evidence="2">
    <location>
        <begin position="324"/>
        <end position="410"/>
    </location>
</feature>
<feature type="domain" description="Retroviral polymerase SH3-like" evidence="3">
    <location>
        <begin position="59"/>
        <end position="120"/>
    </location>
</feature>
<dbReference type="InterPro" id="IPR012337">
    <property type="entry name" value="RNaseH-like_sf"/>
</dbReference>
<dbReference type="InterPro" id="IPR013103">
    <property type="entry name" value="RVT_2"/>
</dbReference>
<gene>
    <name evidence="4" type="ORF">Sradi_0865500</name>
</gene>
<dbReference type="AlphaFoldDB" id="A0AAW2V2A4"/>
<protein>
    <submittedName>
        <fullName evidence="4">Retrovirus-related Pol polyprotein from transposon RE1</fullName>
    </submittedName>
</protein>
<feature type="compositionally biased region" description="Polar residues" evidence="1">
    <location>
        <begin position="136"/>
        <end position="145"/>
    </location>
</feature>
<dbReference type="CDD" id="cd09272">
    <property type="entry name" value="RNase_HI_RT_Ty1"/>
    <property type="match status" value="1"/>
</dbReference>
<feature type="region of interest" description="Disordered" evidence="1">
    <location>
        <begin position="135"/>
        <end position="171"/>
    </location>
</feature>
<dbReference type="Pfam" id="PF25597">
    <property type="entry name" value="SH3_retrovirus"/>
    <property type="match status" value="1"/>
</dbReference>
<name>A0AAW2V2A4_SESRA</name>
<dbReference type="SUPFAM" id="SSF56672">
    <property type="entry name" value="DNA/RNA polymerases"/>
    <property type="match status" value="1"/>
</dbReference>
<evidence type="ECO:0000259" key="3">
    <source>
        <dbReference type="Pfam" id="PF25597"/>
    </source>
</evidence>
<comment type="caution">
    <text evidence="4">The sequence shown here is derived from an EMBL/GenBank/DDBJ whole genome shotgun (WGS) entry which is preliminary data.</text>
</comment>
<evidence type="ECO:0000256" key="1">
    <source>
        <dbReference type="SAM" id="MobiDB-lite"/>
    </source>
</evidence>
<reference evidence="4" key="2">
    <citation type="journal article" date="2024" name="Plant">
        <title>Genomic evolution and insights into agronomic trait innovations of Sesamum species.</title>
        <authorList>
            <person name="Miao H."/>
            <person name="Wang L."/>
            <person name="Qu L."/>
            <person name="Liu H."/>
            <person name="Sun Y."/>
            <person name="Le M."/>
            <person name="Wang Q."/>
            <person name="Wei S."/>
            <person name="Zheng Y."/>
            <person name="Lin W."/>
            <person name="Duan Y."/>
            <person name="Cao H."/>
            <person name="Xiong S."/>
            <person name="Wang X."/>
            <person name="Wei L."/>
            <person name="Li C."/>
            <person name="Ma Q."/>
            <person name="Ju M."/>
            <person name="Zhao R."/>
            <person name="Li G."/>
            <person name="Mu C."/>
            <person name="Tian Q."/>
            <person name="Mei H."/>
            <person name="Zhang T."/>
            <person name="Gao T."/>
            <person name="Zhang H."/>
        </authorList>
    </citation>
    <scope>NUCLEOTIDE SEQUENCE</scope>
    <source>
        <strain evidence="4">G02</strain>
    </source>
</reference>
<dbReference type="InterPro" id="IPR057670">
    <property type="entry name" value="SH3_retrovirus"/>
</dbReference>
<sequence>MARALLFHASLPKKFWGESILTATYLINRLPSPFLNWKSPYEILYNKKPPVDHLKIFGCLCFAANVSPHKSKFDERSIACVFLGYSQTHKAYRLFDLKTNTIFSSRDVIFHESSFPFKSPAPTTDTVTLPFVPLSEDSSSASPTRPHSPLTLCPPSEPPLSPTPTTQPLRRSTRQTFKPHLLADYECNCTSCSSSCHPTSYLPAHMHFAALLSSLQEPRTYSQACMDPNWVEAMAKELDALANNDTWELTNLPPDKKAIGSKWVFKLKINLDGSLVVKGYNQVEGVDYFDSFSPVATTVTEDVHMTLPEGYTKAMQGQVFSHDHCLFVKRSDKHFPTFLVYVDDILLTSSSISNIDEVNVYLDRLFTIKDLGSAKYFLGLQLAHCSHGLLITQTKYLNDILEDANLIDAKLFAPHFLQASSSLRTMVLSCLLLTLIAIWRSVTGFCIFLGSSLISWKTKKQASVSRSSAEAEYRSMGSTVCELLWISYLLHEFQIDLQLPIPFWCDNKTALHITANPVFHERTKHLDINCHLVRDQFKLGFISPAHVPGSQQLADLFTKAVSVNDFAHPIGKLGLVVSSLRGGAVEI</sequence>
<reference evidence="4" key="1">
    <citation type="submission" date="2020-06" db="EMBL/GenBank/DDBJ databases">
        <authorList>
            <person name="Li T."/>
            <person name="Hu X."/>
            <person name="Zhang T."/>
            <person name="Song X."/>
            <person name="Zhang H."/>
            <person name="Dai N."/>
            <person name="Sheng W."/>
            <person name="Hou X."/>
            <person name="Wei L."/>
        </authorList>
    </citation>
    <scope>NUCLEOTIDE SEQUENCE</scope>
    <source>
        <strain evidence="4">G02</strain>
        <tissue evidence="4">Leaf</tissue>
    </source>
</reference>
<dbReference type="InterPro" id="IPR043502">
    <property type="entry name" value="DNA/RNA_pol_sf"/>
</dbReference>
<proteinExistence type="predicted"/>
<accession>A0AAW2V2A4</accession>
<evidence type="ECO:0000259" key="2">
    <source>
        <dbReference type="Pfam" id="PF07727"/>
    </source>
</evidence>
<organism evidence="4">
    <name type="scientific">Sesamum radiatum</name>
    <name type="common">Black benniseed</name>
    <dbReference type="NCBI Taxonomy" id="300843"/>
    <lineage>
        <taxon>Eukaryota</taxon>
        <taxon>Viridiplantae</taxon>
        <taxon>Streptophyta</taxon>
        <taxon>Embryophyta</taxon>
        <taxon>Tracheophyta</taxon>
        <taxon>Spermatophyta</taxon>
        <taxon>Magnoliopsida</taxon>
        <taxon>eudicotyledons</taxon>
        <taxon>Gunneridae</taxon>
        <taxon>Pentapetalae</taxon>
        <taxon>asterids</taxon>
        <taxon>lamiids</taxon>
        <taxon>Lamiales</taxon>
        <taxon>Pedaliaceae</taxon>
        <taxon>Sesamum</taxon>
    </lineage>
</organism>
<evidence type="ECO:0000313" key="4">
    <source>
        <dbReference type="EMBL" id="KAL0423307.1"/>
    </source>
</evidence>
<dbReference type="PANTHER" id="PTHR11439">
    <property type="entry name" value="GAG-POL-RELATED RETROTRANSPOSON"/>
    <property type="match status" value="1"/>
</dbReference>
<dbReference type="SUPFAM" id="SSF53098">
    <property type="entry name" value="Ribonuclease H-like"/>
    <property type="match status" value="1"/>
</dbReference>
<dbReference type="PANTHER" id="PTHR11439:SF470">
    <property type="entry name" value="CYSTEINE-RICH RLK (RECEPTOR-LIKE PROTEIN KINASE) 8"/>
    <property type="match status" value="1"/>
</dbReference>